<keyword evidence="2 4" id="KW-0472">Membrane</keyword>
<feature type="region of interest" description="Disordered" evidence="5">
    <location>
        <begin position="27"/>
        <end position="56"/>
    </location>
</feature>
<evidence type="ECO:0000256" key="2">
    <source>
        <dbReference type="ARBA" id="ARBA00023136"/>
    </source>
</evidence>
<evidence type="ECO:0000256" key="5">
    <source>
        <dbReference type="SAM" id="MobiDB-lite"/>
    </source>
</evidence>
<comment type="subcellular location">
    <subcellularLocation>
        <location evidence="1">Cell outer membrane</location>
    </subcellularLocation>
</comment>
<proteinExistence type="predicted"/>
<dbReference type="Proteomes" id="UP000593737">
    <property type="component" value="Chromosome"/>
</dbReference>
<dbReference type="AlphaFoldDB" id="A0A7S8FFP8"/>
<feature type="compositionally biased region" description="Low complexity" evidence="5">
    <location>
        <begin position="27"/>
        <end position="48"/>
    </location>
</feature>
<dbReference type="SUPFAM" id="SSF103088">
    <property type="entry name" value="OmpA-like"/>
    <property type="match status" value="1"/>
</dbReference>
<dbReference type="EMBL" id="CP047423">
    <property type="protein sequence ID" value="QPD04990.1"/>
    <property type="molecule type" value="Genomic_DNA"/>
</dbReference>
<dbReference type="PANTHER" id="PTHR30329">
    <property type="entry name" value="STATOR ELEMENT OF FLAGELLAR MOTOR COMPLEX"/>
    <property type="match status" value="1"/>
</dbReference>
<reference evidence="7 8" key="1">
    <citation type="journal article" date="2020" name="ISME J.">
        <title>Enrichment and physiological characterization of a novel comammox Nitrospira indicates ammonium inhibition of complete nitrification.</title>
        <authorList>
            <person name="Sakoula D."/>
            <person name="Koch H."/>
            <person name="Frank J."/>
            <person name="Jetten M.S.M."/>
            <person name="van Kessel M.A.H.J."/>
            <person name="Lucker S."/>
        </authorList>
    </citation>
    <scope>NUCLEOTIDE SEQUENCE [LARGE SCALE GENOMIC DNA]</scope>
    <source>
        <strain evidence="7">Comreactor17</strain>
    </source>
</reference>
<dbReference type="PANTHER" id="PTHR30329:SF21">
    <property type="entry name" value="LIPOPROTEIN YIAD-RELATED"/>
    <property type="match status" value="1"/>
</dbReference>
<evidence type="ECO:0000259" key="6">
    <source>
        <dbReference type="PROSITE" id="PS51123"/>
    </source>
</evidence>
<evidence type="ECO:0000256" key="1">
    <source>
        <dbReference type="ARBA" id="ARBA00004442"/>
    </source>
</evidence>
<dbReference type="CDD" id="cd07185">
    <property type="entry name" value="OmpA_C-like"/>
    <property type="match status" value="1"/>
</dbReference>
<dbReference type="PRINTS" id="PR01023">
    <property type="entry name" value="NAFLGMOTY"/>
</dbReference>
<dbReference type="InterPro" id="IPR036737">
    <property type="entry name" value="OmpA-like_sf"/>
</dbReference>
<evidence type="ECO:0000256" key="3">
    <source>
        <dbReference type="ARBA" id="ARBA00023237"/>
    </source>
</evidence>
<organism evidence="7 8">
    <name type="scientific">Candidatus Nitrospira kreftii</name>
    <dbReference type="NCBI Taxonomy" id="2652173"/>
    <lineage>
        <taxon>Bacteria</taxon>
        <taxon>Pseudomonadati</taxon>
        <taxon>Nitrospirota</taxon>
        <taxon>Nitrospiria</taxon>
        <taxon>Nitrospirales</taxon>
        <taxon>Nitrospiraceae</taxon>
        <taxon>Nitrospira</taxon>
    </lineage>
</organism>
<dbReference type="GO" id="GO:0009279">
    <property type="term" value="C:cell outer membrane"/>
    <property type="evidence" value="ECO:0007669"/>
    <property type="project" value="UniProtKB-SubCell"/>
</dbReference>
<accession>A0A7S8FFP8</accession>
<dbReference type="InterPro" id="IPR006665">
    <property type="entry name" value="OmpA-like"/>
</dbReference>
<dbReference type="KEGG" id="nkf:Nkreftii_002764"/>
<dbReference type="PRINTS" id="PR01021">
    <property type="entry name" value="OMPADOMAIN"/>
</dbReference>
<evidence type="ECO:0000256" key="4">
    <source>
        <dbReference type="PROSITE-ProRule" id="PRU00473"/>
    </source>
</evidence>
<dbReference type="Gene3D" id="3.30.1330.60">
    <property type="entry name" value="OmpA-like domain"/>
    <property type="match status" value="1"/>
</dbReference>
<keyword evidence="3" id="KW-0998">Cell outer membrane</keyword>
<sequence length="181" mass="19413">MYSKDSKLVGIGVVLIILTFLLCQESPTSTPSRSTTQSTSTSSPVTTPAEPSIPSPAVMKKKIDDVLTGRTITFQTNSAVLLPEGRSTLGQVLPILQQNHTAAFEIGGHTDNVGAEDRNLALSENRAKAVMDYLVSKGVAANRLTFKGYGASRPLADNATAEGRSRNRRIEFLVRVKGEQP</sequence>
<dbReference type="Pfam" id="PF00691">
    <property type="entry name" value="OmpA"/>
    <property type="match status" value="1"/>
</dbReference>
<dbReference type="InterPro" id="IPR006664">
    <property type="entry name" value="OMP_bac"/>
</dbReference>
<protein>
    <recommendedName>
        <fullName evidence="6">OmpA-like domain-containing protein</fullName>
    </recommendedName>
</protein>
<feature type="domain" description="OmpA-like" evidence="6">
    <location>
        <begin position="61"/>
        <end position="178"/>
    </location>
</feature>
<gene>
    <name evidence="7" type="ORF">Nkreftii_002764</name>
</gene>
<dbReference type="PROSITE" id="PS51123">
    <property type="entry name" value="OMPA_2"/>
    <property type="match status" value="1"/>
</dbReference>
<evidence type="ECO:0000313" key="8">
    <source>
        <dbReference type="Proteomes" id="UP000593737"/>
    </source>
</evidence>
<dbReference type="InterPro" id="IPR050330">
    <property type="entry name" value="Bact_OuterMem_StrucFunc"/>
</dbReference>
<name>A0A7S8FFP8_9BACT</name>
<evidence type="ECO:0000313" key="7">
    <source>
        <dbReference type="EMBL" id="QPD04990.1"/>
    </source>
</evidence>